<dbReference type="GO" id="GO:0030246">
    <property type="term" value="F:carbohydrate binding"/>
    <property type="evidence" value="ECO:0007669"/>
    <property type="project" value="InterPro"/>
</dbReference>
<dbReference type="InterPro" id="IPR027839">
    <property type="entry name" value="DUF4432"/>
</dbReference>
<reference evidence="3 4" key="1">
    <citation type="submission" date="2018-08" db="EMBL/GenBank/DDBJ databases">
        <title>A genome reference for cultivated species of the human gut microbiota.</title>
        <authorList>
            <person name="Zou Y."/>
            <person name="Xue W."/>
            <person name="Luo G."/>
        </authorList>
    </citation>
    <scope>NUCLEOTIDE SEQUENCE [LARGE SCALE GENOMIC DNA]</scope>
    <source>
        <strain evidence="1 3">AF14-23</strain>
        <strain evidence="2 4">AF39-4</strain>
    </source>
</reference>
<accession>A0A395XAT0</accession>
<dbReference type="Proteomes" id="UP000265828">
    <property type="component" value="Unassembled WGS sequence"/>
</dbReference>
<evidence type="ECO:0000313" key="1">
    <source>
        <dbReference type="EMBL" id="RGV66341.1"/>
    </source>
</evidence>
<evidence type="ECO:0000313" key="2">
    <source>
        <dbReference type="EMBL" id="RHK96773.1"/>
    </source>
</evidence>
<dbReference type="AlphaFoldDB" id="A0A395XAT0"/>
<dbReference type="Proteomes" id="UP000284267">
    <property type="component" value="Unassembled WGS sequence"/>
</dbReference>
<sequence>MVKEDYYLGNPDQIRGVEECYLLEGKADGVRIMRVRNGLGLEVTVCPDRCADITRVIFKGDNMGYFAPCGYVSSKYYDANQSEMVRSFTGGFLTTCGLDNVGEVCEIDGITYPLHGRISNQPAKHCYWSENDDDYIIHAIISQAALFMDKMELVREIHIGKKNNTIEIKDQIQNKEDKESACMFMYHMNMGYPLLSEHAQLQINSCDVRPRNEYAREHISTWKEISEPGSMTEEACYYHSFEEKGVAKIYNPDIKKGVEISFDPESLPCFTEWKMMGKYDYVLGLEPGNCNPNGRKKVNQSGKLVMLKENEIVKYGVKIKLLEEA</sequence>
<dbReference type="Gene3D" id="2.70.98.10">
    <property type="match status" value="1"/>
</dbReference>
<dbReference type="EMBL" id="QROE01000002">
    <property type="protein sequence ID" value="RHK96773.1"/>
    <property type="molecule type" value="Genomic_DNA"/>
</dbReference>
<dbReference type="Pfam" id="PF14486">
    <property type="entry name" value="DUF4432"/>
    <property type="match status" value="1"/>
</dbReference>
<gene>
    <name evidence="2" type="ORF">DW040_06145</name>
    <name evidence="1" type="ORF">DWW07_01205</name>
</gene>
<dbReference type="CDD" id="cd09023">
    <property type="entry name" value="Aldose_epim_Ec_c4013"/>
    <property type="match status" value="1"/>
</dbReference>
<proteinExistence type="predicted"/>
<dbReference type="EMBL" id="QRZI01000001">
    <property type="protein sequence ID" value="RGV66341.1"/>
    <property type="molecule type" value="Genomic_DNA"/>
</dbReference>
<organism evidence="1 3">
    <name type="scientific">Blautia obeum</name>
    <dbReference type="NCBI Taxonomy" id="40520"/>
    <lineage>
        <taxon>Bacteria</taxon>
        <taxon>Bacillati</taxon>
        <taxon>Bacillota</taxon>
        <taxon>Clostridia</taxon>
        <taxon>Lachnospirales</taxon>
        <taxon>Lachnospiraceae</taxon>
        <taxon>Blautia</taxon>
    </lineage>
</organism>
<dbReference type="RefSeq" id="WP_117627937.1">
    <property type="nucleotide sequence ID" value="NZ_CABJDZ010000002.1"/>
</dbReference>
<protein>
    <submittedName>
        <fullName evidence="1">DUF4432 family protein</fullName>
    </submittedName>
</protein>
<dbReference type="InterPro" id="IPR014718">
    <property type="entry name" value="GH-type_carb-bd"/>
</dbReference>
<name>A0A395XAT0_9FIRM</name>
<evidence type="ECO:0000313" key="4">
    <source>
        <dbReference type="Proteomes" id="UP000284267"/>
    </source>
</evidence>
<comment type="caution">
    <text evidence="1">The sequence shown here is derived from an EMBL/GenBank/DDBJ whole genome shotgun (WGS) entry which is preliminary data.</text>
</comment>
<evidence type="ECO:0000313" key="3">
    <source>
        <dbReference type="Proteomes" id="UP000265828"/>
    </source>
</evidence>